<name>A0ABV2NQ26_9HYPH</name>
<proteinExistence type="predicted"/>
<accession>A0ABV2NQ26</accession>
<evidence type="ECO:0000313" key="2">
    <source>
        <dbReference type="Proteomes" id="UP001549119"/>
    </source>
</evidence>
<comment type="caution">
    <text evidence="1">The sequence shown here is derived from an EMBL/GenBank/DDBJ whole genome shotgun (WGS) entry which is preliminary data.</text>
</comment>
<sequence>MAAEHSCTPWHQDSARPEMVFDADGRLVVDCDHHGLFSRERAQAHGALVAAAPDLLTQLRGAVAMMRLAISSLDIDPDLTEIEFRANGEHIARVSMATLLANGQAAIAKAEAR</sequence>
<reference evidence="1 2" key="1">
    <citation type="submission" date="2024-06" db="EMBL/GenBank/DDBJ databases">
        <title>Genomics of switchgrass bacterial isolates.</title>
        <authorList>
            <person name="Shade A."/>
        </authorList>
    </citation>
    <scope>NUCLEOTIDE SEQUENCE [LARGE SCALE GENOMIC DNA]</scope>
    <source>
        <strain evidence="1 2">PvP084</strain>
    </source>
</reference>
<evidence type="ECO:0000313" key="1">
    <source>
        <dbReference type="EMBL" id="MET3868629.1"/>
    </source>
</evidence>
<dbReference type="EMBL" id="JBEPNW010000002">
    <property type="protein sequence ID" value="MET3868629.1"/>
    <property type="molecule type" value="Genomic_DNA"/>
</dbReference>
<keyword evidence="2" id="KW-1185">Reference proteome</keyword>
<protein>
    <submittedName>
        <fullName evidence="1">Uncharacterized protein</fullName>
    </submittedName>
</protein>
<dbReference type="Proteomes" id="UP001549119">
    <property type="component" value="Unassembled WGS sequence"/>
</dbReference>
<gene>
    <name evidence="1" type="ORF">ABIC20_005938</name>
</gene>
<organism evidence="1 2">
    <name type="scientific">Methylobacterium radiotolerans</name>
    <dbReference type="NCBI Taxonomy" id="31998"/>
    <lineage>
        <taxon>Bacteria</taxon>
        <taxon>Pseudomonadati</taxon>
        <taxon>Pseudomonadota</taxon>
        <taxon>Alphaproteobacteria</taxon>
        <taxon>Hyphomicrobiales</taxon>
        <taxon>Methylobacteriaceae</taxon>
        <taxon>Methylobacterium</taxon>
    </lineage>
</organism>